<dbReference type="PANTHER" id="PTHR47691:SF3">
    <property type="entry name" value="HTH-TYPE TRANSCRIPTIONAL REGULATOR RV0890C-RELATED"/>
    <property type="match status" value="1"/>
</dbReference>
<dbReference type="GO" id="GO:0003677">
    <property type="term" value="F:DNA binding"/>
    <property type="evidence" value="ECO:0007669"/>
    <property type="project" value="UniProtKB-UniRule"/>
</dbReference>
<dbReference type="SMART" id="SM00862">
    <property type="entry name" value="Trans_reg_C"/>
    <property type="match status" value="1"/>
</dbReference>
<feature type="domain" description="OmpR/PhoB-type" evidence="3">
    <location>
        <begin position="1"/>
        <end position="99"/>
    </location>
</feature>
<dbReference type="InterPro" id="IPR011990">
    <property type="entry name" value="TPR-like_helical_dom_sf"/>
</dbReference>
<feature type="DNA-binding region" description="OmpR/PhoB-type" evidence="2">
    <location>
        <begin position="1"/>
        <end position="99"/>
    </location>
</feature>
<dbReference type="PANTHER" id="PTHR47691">
    <property type="entry name" value="REGULATOR-RELATED"/>
    <property type="match status" value="1"/>
</dbReference>
<accession>A0A917DKX9</accession>
<evidence type="ECO:0000313" key="5">
    <source>
        <dbReference type="Proteomes" id="UP000598997"/>
    </source>
</evidence>
<gene>
    <name evidence="4" type="ORF">GCM10010989_18110</name>
</gene>
<dbReference type="AlphaFoldDB" id="A0A917DKX9"/>
<dbReference type="InterPro" id="IPR001867">
    <property type="entry name" value="OmpR/PhoB-type_DNA-bd"/>
</dbReference>
<dbReference type="InterPro" id="IPR016032">
    <property type="entry name" value="Sig_transdc_resp-reg_C-effctor"/>
</dbReference>
<dbReference type="Pfam" id="PF00486">
    <property type="entry name" value="Trans_reg_C"/>
    <property type="match status" value="1"/>
</dbReference>
<proteinExistence type="predicted"/>
<evidence type="ECO:0000256" key="1">
    <source>
        <dbReference type="ARBA" id="ARBA00023125"/>
    </source>
</evidence>
<dbReference type="SUPFAM" id="SSF48452">
    <property type="entry name" value="TPR-like"/>
    <property type="match status" value="1"/>
</dbReference>
<evidence type="ECO:0000259" key="3">
    <source>
        <dbReference type="PROSITE" id="PS51755"/>
    </source>
</evidence>
<organism evidence="4 5">
    <name type="scientific">Croceicoccus pelagius</name>
    <dbReference type="NCBI Taxonomy" id="1703341"/>
    <lineage>
        <taxon>Bacteria</taxon>
        <taxon>Pseudomonadati</taxon>
        <taxon>Pseudomonadota</taxon>
        <taxon>Alphaproteobacteria</taxon>
        <taxon>Sphingomonadales</taxon>
        <taxon>Erythrobacteraceae</taxon>
        <taxon>Croceicoccus</taxon>
    </lineage>
</organism>
<sequence>MTVYAFDGFEVDAAQFELRANGVPVPMEPQVFRILLFLIEARDRLVTRDDLFETIWKGRIVSDTALSSRIKSVRKALGDDGANQRYVRTMRGEGFRFVGQVEQSAPVPAPVEPVTTTVSTVMSRPLVGVFPFSCDHEEAEYLVDGLAETLIAELAAWRWFPVLSRHASFAMGRAGGDLLQQARALNVRYAVCGSVAGKDGKARLAIDLLDVPSGETLLTELFEDDLTSLLAVQPEIAARILHLIAPEVEGAERRRIVRAPPSDLSAWDLTLKALWALNRPSPDTLAHALKDIENSIRLDPGSAMPWSLKAQAYFEMGLNGWLVGNVTMARGCFNEMLDAARNSIDLDPRGWMGHSLASAGELFAAGAYVPARRHADEALRLNPSAGMAHHFSGCIVGFGGDPAEAIAIQELVYSVDPSYRHATVIEADLGLWRFLLGDYEQALAHLDTSLAHNPANQRALQRRVAVRSSLGDVAGARDDAAKLAQVGATPTREQVRASYPFQDSAHGDKLVEALFANAFAD</sequence>
<dbReference type="GO" id="GO:0000160">
    <property type="term" value="P:phosphorelay signal transduction system"/>
    <property type="evidence" value="ECO:0007669"/>
    <property type="project" value="InterPro"/>
</dbReference>
<keyword evidence="5" id="KW-1185">Reference proteome</keyword>
<protein>
    <submittedName>
        <fullName evidence="4">Membrane protein</fullName>
    </submittedName>
</protein>
<dbReference type="Gene3D" id="1.25.40.10">
    <property type="entry name" value="Tetratricopeptide repeat domain"/>
    <property type="match status" value="1"/>
</dbReference>
<dbReference type="InterPro" id="IPR036388">
    <property type="entry name" value="WH-like_DNA-bd_sf"/>
</dbReference>
<dbReference type="OrthoDB" id="105971at2"/>
<dbReference type="PROSITE" id="PS51755">
    <property type="entry name" value="OMPR_PHOB"/>
    <property type="match status" value="1"/>
</dbReference>
<dbReference type="CDD" id="cd00383">
    <property type="entry name" value="trans_reg_C"/>
    <property type="match status" value="1"/>
</dbReference>
<dbReference type="Proteomes" id="UP000598997">
    <property type="component" value="Unassembled WGS sequence"/>
</dbReference>
<dbReference type="RefSeq" id="WP_066760924.1">
    <property type="nucleotide sequence ID" value="NZ_BMIO01000005.1"/>
</dbReference>
<evidence type="ECO:0000256" key="2">
    <source>
        <dbReference type="PROSITE-ProRule" id="PRU01091"/>
    </source>
</evidence>
<dbReference type="GO" id="GO:0006355">
    <property type="term" value="P:regulation of DNA-templated transcription"/>
    <property type="evidence" value="ECO:0007669"/>
    <property type="project" value="InterPro"/>
</dbReference>
<name>A0A917DKX9_9SPHN</name>
<reference evidence="4 5" key="1">
    <citation type="journal article" date="2014" name="Int. J. Syst. Evol. Microbiol.">
        <title>Complete genome sequence of Corynebacterium casei LMG S-19264T (=DSM 44701T), isolated from a smear-ripened cheese.</title>
        <authorList>
            <consortium name="US DOE Joint Genome Institute (JGI-PGF)"/>
            <person name="Walter F."/>
            <person name="Albersmeier A."/>
            <person name="Kalinowski J."/>
            <person name="Ruckert C."/>
        </authorList>
    </citation>
    <scope>NUCLEOTIDE SEQUENCE [LARGE SCALE GENOMIC DNA]</scope>
    <source>
        <strain evidence="4 5">CGMCC 1.15358</strain>
    </source>
</reference>
<dbReference type="Gene3D" id="1.10.10.10">
    <property type="entry name" value="Winged helix-like DNA-binding domain superfamily/Winged helix DNA-binding domain"/>
    <property type="match status" value="1"/>
</dbReference>
<dbReference type="SUPFAM" id="SSF46894">
    <property type="entry name" value="C-terminal effector domain of the bipartite response regulators"/>
    <property type="match status" value="1"/>
</dbReference>
<comment type="caution">
    <text evidence="4">The sequence shown here is derived from an EMBL/GenBank/DDBJ whole genome shotgun (WGS) entry which is preliminary data.</text>
</comment>
<keyword evidence="1 2" id="KW-0238">DNA-binding</keyword>
<evidence type="ECO:0000313" key="4">
    <source>
        <dbReference type="EMBL" id="GGD44355.1"/>
    </source>
</evidence>
<dbReference type="EMBL" id="BMIO01000005">
    <property type="protein sequence ID" value="GGD44355.1"/>
    <property type="molecule type" value="Genomic_DNA"/>
</dbReference>